<evidence type="ECO:0000313" key="2">
    <source>
        <dbReference type="EMBL" id="NEW48327.1"/>
    </source>
</evidence>
<dbReference type="Proteomes" id="UP000468928">
    <property type="component" value="Unassembled WGS sequence"/>
</dbReference>
<dbReference type="EMBL" id="JAAGUZ010000162">
    <property type="protein sequence ID" value="NEW48327.1"/>
    <property type="molecule type" value="Genomic_DNA"/>
</dbReference>
<dbReference type="Pfam" id="PF07883">
    <property type="entry name" value="Cupin_2"/>
    <property type="match status" value="1"/>
</dbReference>
<protein>
    <submittedName>
        <fullName evidence="2">Cupin domain-containing protein</fullName>
    </submittedName>
</protein>
<accession>A0A6P1DCW3</accession>
<keyword evidence="5" id="KW-1185">Reference proteome</keyword>
<evidence type="ECO:0000313" key="3">
    <source>
        <dbReference type="EMBL" id="NEW57473.1"/>
    </source>
</evidence>
<dbReference type="Gene3D" id="2.60.120.10">
    <property type="entry name" value="Jelly Rolls"/>
    <property type="match status" value="1"/>
</dbReference>
<dbReference type="AlphaFoldDB" id="A0A6P1DCW3"/>
<evidence type="ECO:0000313" key="5">
    <source>
        <dbReference type="Proteomes" id="UP000470876"/>
    </source>
</evidence>
<sequence length="166" mass="18353">MTNQTETAPVLVRSQTAETLQDGALSQIMLLAQGSDTGGALTANKARLLKGSPGAPAHFHTGMTEMFLVLDGAARFLVDDRIVRMGRGDFLTIPAGVPHAFAPEADSDAELFVAFTPGPDRFDYYRLLERVYRGEATVQDIRDSSERYDNHYFDSAVWREELTRVI</sequence>
<evidence type="ECO:0000313" key="4">
    <source>
        <dbReference type="Proteomes" id="UP000468928"/>
    </source>
</evidence>
<proteinExistence type="predicted"/>
<dbReference type="InterPro" id="IPR053146">
    <property type="entry name" value="QDO-like"/>
</dbReference>
<organism evidence="2 4">
    <name type="scientific">Nocardia cyriacigeorgica</name>
    <dbReference type="NCBI Taxonomy" id="135487"/>
    <lineage>
        <taxon>Bacteria</taxon>
        <taxon>Bacillati</taxon>
        <taxon>Actinomycetota</taxon>
        <taxon>Actinomycetes</taxon>
        <taxon>Mycobacteriales</taxon>
        <taxon>Nocardiaceae</taxon>
        <taxon>Nocardia</taxon>
    </lineage>
</organism>
<dbReference type="InterPro" id="IPR013096">
    <property type="entry name" value="Cupin_2"/>
</dbReference>
<dbReference type="RefSeq" id="WP_163822258.1">
    <property type="nucleotide sequence ID" value="NZ_JAAGUX010000031.1"/>
</dbReference>
<name>A0A6P1DCW3_9NOCA</name>
<dbReference type="InterPro" id="IPR011051">
    <property type="entry name" value="RmlC_Cupin_sf"/>
</dbReference>
<gene>
    <name evidence="2" type="ORF">GV789_28505</name>
    <name evidence="3" type="ORF">GV794_17685</name>
</gene>
<dbReference type="EMBL" id="JAAGUX010000031">
    <property type="protein sequence ID" value="NEW57473.1"/>
    <property type="molecule type" value="Genomic_DNA"/>
</dbReference>
<dbReference type="PANTHER" id="PTHR36440:SF1">
    <property type="entry name" value="PUTATIVE (AFU_ORTHOLOGUE AFUA_8G07350)-RELATED"/>
    <property type="match status" value="1"/>
</dbReference>
<reference evidence="4 5" key="1">
    <citation type="submission" date="2020-01" db="EMBL/GenBank/DDBJ databases">
        <title>Genetics and antimicrobial susceptibilities of Nocardia species isolated from the soil; a comparison with species isolated from humans.</title>
        <authorList>
            <person name="Carrasco G."/>
            <person name="Monzon S."/>
            <person name="Sansegundo M."/>
            <person name="Garcia E."/>
            <person name="Garrido N."/>
            <person name="Medina M.J."/>
            <person name="Villalon P."/>
            <person name="Ramirez-Arocha A.C."/>
            <person name="Jimenez P."/>
            <person name="Cuesta I."/>
            <person name="Valdezate S."/>
        </authorList>
    </citation>
    <scope>NUCLEOTIDE SEQUENCE [LARGE SCALE GENOMIC DNA]</scope>
    <source>
        <strain evidence="2 4">CNM20110639</strain>
        <strain evidence="3 5">CNM20110649</strain>
    </source>
</reference>
<evidence type="ECO:0000259" key="1">
    <source>
        <dbReference type="Pfam" id="PF07883"/>
    </source>
</evidence>
<comment type="caution">
    <text evidence="2">The sequence shown here is derived from an EMBL/GenBank/DDBJ whole genome shotgun (WGS) entry which is preliminary data.</text>
</comment>
<dbReference type="SUPFAM" id="SSF51182">
    <property type="entry name" value="RmlC-like cupins"/>
    <property type="match status" value="1"/>
</dbReference>
<dbReference type="PANTHER" id="PTHR36440">
    <property type="entry name" value="PUTATIVE (AFU_ORTHOLOGUE AFUA_8G07350)-RELATED"/>
    <property type="match status" value="1"/>
</dbReference>
<feature type="domain" description="Cupin type-2" evidence="1">
    <location>
        <begin position="47"/>
        <end position="114"/>
    </location>
</feature>
<dbReference type="InterPro" id="IPR014710">
    <property type="entry name" value="RmlC-like_jellyroll"/>
</dbReference>
<dbReference type="Proteomes" id="UP000470876">
    <property type="component" value="Unassembled WGS sequence"/>
</dbReference>